<sequence>MAQKATSNIRPENYISQQGSKATLSLADFEDSQLFAELRRRGYNGELRVTKLIVV</sequence>
<name>A0AAW5IAR5_9BACT</name>
<evidence type="ECO:0000313" key="2">
    <source>
        <dbReference type="Proteomes" id="UP001205506"/>
    </source>
</evidence>
<proteinExistence type="predicted"/>
<evidence type="ECO:0000313" key="1">
    <source>
        <dbReference type="EMBL" id="MCP9550268.1"/>
    </source>
</evidence>
<gene>
    <name evidence="1" type="ORF">NNC68_12425</name>
</gene>
<reference evidence="1" key="1">
    <citation type="submission" date="2022-07" db="EMBL/GenBank/DDBJ databases">
        <title>Prevotella copri.</title>
        <authorList>
            <person name="Yang C."/>
        </authorList>
    </citation>
    <scope>NUCLEOTIDE SEQUENCE</scope>
    <source>
        <strain evidence="1">HF1805</strain>
    </source>
</reference>
<protein>
    <submittedName>
        <fullName evidence="1">Uncharacterized protein</fullName>
    </submittedName>
</protein>
<dbReference type="AlphaFoldDB" id="A0AAW5IAR5"/>
<dbReference type="Proteomes" id="UP001205506">
    <property type="component" value="Unassembled WGS sequence"/>
</dbReference>
<dbReference type="RefSeq" id="WP_254970072.1">
    <property type="nucleotide sequence ID" value="NZ_JANDWU010000026.1"/>
</dbReference>
<comment type="caution">
    <text evidence="1">The sequence shown here is derived from an EMBL/GenBank/DDBJ whole genome shotgun (WGS) entry which is preliminary data.</text>
</comment>
<dbReference type="EMBL" id="JANDWU010000026">
    <property type="protein sequence ID" value="MCP9550268.1"/>
    <property type="molecule type" value="Genomic_DNA"/>
</dbReference>
<organism evidence="1 2">
    <name type="scientific">Segatella copri</name>
    <dbReference type="NCBI Taxonomy" id="165179"/>
    <lineage>
        <taxon>Bacteria</taxon>
        <taxon>Pseudomonadati</taxon>
        <taxon>Bacteroidota</taxon>
        <taxon>Bacteroidia</taxon>
        <taxon>Bacteroidales</taxon>
        <taxon>Prevotellaceae</taxon>
        <taxon>Segatella</taxon>
    </lineage>
</organism>
<accession>A0AAW5IAR5</accession>